<keyword evidence="4" id="KW-1185">Reference proteome</keyword>
<dbReference type="RefSeq" id="WP_116415788.1">
    <property type="nucleotide sequence ID" value="NZ_NBWZ01000001.1"/>
</dbReference>
<organism evidence="3 4">
    <name type="scientific">Subtercola boreus</name>
    <dbReference type="NCBI Taxonomy" id="120213"/>
    <lineage>
        <taxon>Bacteria</taxon>
        <taxon>Bacillati</taxon>
        <taxon>Actinomycetota</taxon>
        <taxon>Actinomycetes</taxon>
        <taxon>Micrococcales</taxon>
        <taxon>Microbacteriaceae</taxon>
        <taxon>Subtercola</taxon>
    </lineage>
</organism>
<dbReference type="InterPro" id="IPR025282">
    <property type="entry name" value="DUF4214"/>
</dbReference>
<dbReference type="AlphaFoldDB" id="A0A3E0VL16"/>
<sequence length="525" mass="55327">MGGRFFAGGAGRRMIAAGAGFALVASVLVVAGPAVAGEAAELPRAAPVAAAQASVVAASPAPTAPPLQPVLHPLAVEPGPAEGSAASPSSSDRGASPQAVGVAASAITGTLNYAERDGGPEVLPGATVTAIRFAADQSVLFQKSVTTADDGTFALTGLPAGDYYVEFTAAVDGEPAASDWYGSTSLNLYGTVIRLADSTEQRIYGFFSRASIITGHISCEQCDSAPDPADVTLELTASHPDPIGIATVRPEADGSYTFTLRTSELWGGFAIYALYSGSEDLSAVSQNPRVFPEYGGTAEQDLLLARDVQVQCSNVGTVPSVHALYWDYLHRSPTESDVRFWCYPAARDGLGVISASFVNSDEYRLIRIDNAYRTILGRAPDAGGRLAWLHGMQGGVLSTDDIETTFYASEEYFLQHGGTNTGFVAALYATLLHRSGTASEYAFWAKLVTQHSRAWVVAQFWDSTETISERVSSMYQLYLGRIPDPGGLDSWVSVALQVGDSGLRAGLTGSGEYASRAEYRYHEVN</sequence>
<dbReference type="InterPro" id="IPR038255">
    <property type="entry name" value="PBS_linker_sf"/>
</dbReference>
<dbReference type="InterPro" id="IPR013783">
    <property type="entry name" value="Ig-like_fold"/>
</dbReference>
<dbReference type="EMBL" id="NBWZ01000001">
    <property type="protein sequence ID" value="RFA10411.1"/>
    <property type="molecule type" value="Genomic_DNA"/>
</dbReference>
<reference evidence="3 4" key="1">
    <citation type="submission" date="2017-04" db="EMBL/GenBank/DDBJ databases">
        <title>Comparative genome analysis of Subtercola boreus.</title>
        <authorList>
            <person name="Cho Y.-J."/>
            <person name="Cho A."/>
            <person name="Kim O.-S."/>
            <person name="Lee J.-I."/>
        </authorList>
    </citation>
    <scope>NUCLEOTIDE SEQUENCE [LARGE SCALE GENOMIC DNA]</scope>
    <source>
        <strain evidence="3 4">K300</strain>
    </source>
</reference>
<comment type="caution">
    <text evidence="3">The sequence shown here is derived from an EMBL/GenBank/DDBJ whole genome shotgun (WGS) entry which is preliminary data.</text>
</comment>
<dbReference type="Gene3D" id="1.10.3130.20">
    <property type="entry name" value="Phycobilisome linker domain"/>
    <property type="match status" value="1"/>
</dbReference>
<evidence type="ECO:0000313" key="3">
    <source>
        <dbReference type="EMBL" id="RFA10411.1"/>
    </source>
</evidence>
<dbReference type="SUPFAM" id="SSF49478">
    <property type="entry name" value="Cna protein B-type domain"/>
    <property type="match status" value="1"/>
</dbReference>
<proteinExistence type="predicted"/>
<evidence type="ECO:0000256" key="1">
    <source>
        <dbReference type="SAM" id="MobiDB-lite"/>
    </source>
</evidence>
<evidence type="ECO:0000313" key="4">
    <source>
        <dbReference type="Proteomes" id="UP000256486"/>
    </source>
</evidence>
<feature type="region of interest" description="Disordered" evidence="1">
    <location>
        <begin position="73"/>
        <end position="98"/>
    </location>
</feature>
<protein>
    <recommendedName>
        <fullName evidence="2">DUF4214 domain-containing protein</fullName>
    </recommendedName>
</protein>
<gene>
    <name evidence="3" type="ORF">B7R54_15265</name>
</gene>
<dbReference type="OrthoDB" id="9764271at2"/>
<name>A0A3E0VL16_9MICO</name>
<dbReference type="GO" id="GO:0005975">
    <property type="term" value="P:carbohydrate metabolic process"/>
    <property type="evidence" value="ECO:0007669"/>
    <property type="project" value="UniProtKB-ARBA"/>
</dbReference>
<evidence type="ECO:0000259" key="2">
    <source>
        <dbReference type="Pfam" id="PF13946"/>
    </source>
</evidence>
<feature type="domain" description="DUF4214" evidence="2">
    <location>
        <begin position="405"/>
        <end position="467"/>
    </location>
</feature>
<dbReference type="Proteomes" id="UP000256486">
    <property type="component" value="Unassembled WGS sequence"/>
</dbReference>
<dbReference type="Pfam" id="PF13946">
    <property type="entry name" value="DUF4214"/>
    <property type="match status" value="1"/>
</dbReference>
<accession>A0A3E0VL16</accession>
<dbReference type="Gene3D" id="2.60.40.10">
    <property type="entry name" value="Immunoglobulins"/>
    <property type="match status" value="1"/>
</dbReference>
<feature type="compositionally biased region" description="Low complexity" evidence="1">
    <location>
        <begin position="78"/>
        <end position="97"/>
    </location>
</feature>